<dbReference type="Gene3D" id="2.160.20.10">
    <property type="entry name" value="Single-stranded right-handed beta-helix, Pectin lyase-like"/>
    <property type="match status" value="2"/>
</dbReference>
<keyword evidence="10" id="KW-0732">Signal</keyword>
<evidence type="ECO:0000256" key="2">
    <source>
        <dbReference type="ARBA" id="ARBA00008834"/>
    </source>
</evidence>
<dbReference type="PANTHER" id="PTHR31375">
    <property type="match status" value="1"/>
</dbReference>
<accession>A0A9Q0JFK9</accession>
<keyword evidence="12" id="KW-1185">Reference proteome</keyword>
<dbReference type="SMART" id="SM00710">
    <property type="entry name" value="PbH1"/>
    <property type="match status" value="11"/>
</dbReference>
<evidence type="ECO:0000256" key="5">
    <source>
        <dbReference type="ARBA" id="ARBA00022801"/>
    </source>
</evidence>
<evidence type="ECO:0000256" key="1">
    <source>
        <dbReference type="ARBA" id="ARBA00004191"/>
    </source>
</evidence>
<dbReference type="GO" id="GO:0005975">
    <property type="term" value="P:carbohydrate metabolic process"/>
    <property type="evidence" value="ECO:0007669"/>
    <property type="project" value="InterPro"/>
</dbReference>
<reference evidence="11" key="2">
    <citation type="journal article" date="2023" name="Plants (Basel)">
        <title>Annotation of the Turnera subulata (Passifloraceae) Draft Genome Reveals the S-Locus Evolved after the Divergence of Turneroideae from Passifloroideae in a Stepwise Manner.</title>
        <authorList>
            <person name="Henning P.M."/>
            <person name="Roalson E.H."/>
            <person name="Mir W."/>
            <person name="McCubbin A.G."/>
            <person name="Shore J.S."/>
        </authorList>
    </citation>
    <scope>NUCLEOTIDE SEQUENCE</scope>
    <source>
        <strain evidence="11">F60SS</strain>
    </source>
</reference>
<evidence type="ECO:0000256" key="3">
    <source>
        <dbReference type="ARBA" id="ARBA00022512"/>
    </source>
</evidence>
<dbReference type="InterPro" id="IPR000743">
    <property type="entry name" value="Glyco_hydro_28"/>
</dbReference>
<dbReference type="GO" id="GO:0004650">
    <property type="term" value="F:polygalacturonase activity"/>
    <property type="evidence" value="ECO:0007669"/>
    <property type="project" value="InterPro"/>
</dbReference>
<gene>
    <name evidence="11" type="ORF">Tsubulata_018124</name>
</gene>
<keyword evidence="4" id="KW-0964">Secreted</keyword>
<dbReference type="EMBL" id="JAKUCV010003350">
    <property type="protein sequence ID" value="KAJ4839312.1"/>
    <property type="molecule type" value="Genomic_DNA"/>
</dbReference>
<dbReference type="SUPFAM" id="SSF51126">
    <property type="entry name" value="Pectin lyase-like"/>
    <property type="match status" value="2"/>
</dbReference>
<evidence type="ECO:0000313" key="11">
    <source>
        <dbReference type="EMBL" id="KAJ4839312.1"/>
    </source>
</evidence>
<feature type="active site" evidence="8">
    <location>
        <position position="558"/>
    </location>
</feature>
<evidence type="ECO:0008006" key="13">
    <source>
        <dbReference type="Google" id="ProtNLM"/>
    </source>
</evidence>
<comment type="similarity">
    <text evidence="2 9">Belongs to the glycosyl hydrolase 28 family.</text>
</comment>
<dbReference type="InterPro" id="IPR012334">
    <property type="entry name" value="Pectin_lyas_fold"/>
</dbReference>
<evidence type="ECO:0000256" key="4">
    <source>
        <dbReference type="ARBA" id="ARBA00022525"/>
    </source>
</evidence>
<organism evidence="11 12">
    <name type="scientific">Turnera subulata</name>
    <dbReference type="NCBI Taxonomy" id="218843"/>
    <lineage>
        <taxon>Eukaryota</taxon>
        <taxon>Viridiplantae</taxon>
        <taxon>Streptophyta</taxon>
        <taxon>Embryophyta</taxon>
        <taxon>Tracheophyta</taxon>
        <taxon>Spermatophyta</taxon>
        <taxon>Magnoliopsida</taxon>
        <taxon>eudicotyledons</taxon>
        <taxon>Gunneridae</taxon>
        <taxon>Pentapetalae</taxon>
        <taxon>rosids</taxon>
        <taxon>fabids</taxon>
        <taxon>Malpighiales</taxon>
        <taxon>Passifloraceae</taxon>
        <taxon>Turnera</taxon>
    </lineage>
</organism>
<evidence type="ECO:0000256" key="6">
    <source>
        <dbReference type="ARBA" id="ARBA00023295"/>
    </source>
</evidence>
<dbReference type="Proteomes" id="UP001141552">
    <property type="component" value="Unassembled WGS sequence"/>
</dbReference>
<keyword evidence="3" id="KW-0134">Cell wall</keyword>
<keyword evidence="6 9" id="KW-0326">Glycosidase</keyword>
<reference evidence="11" key="1">
    <citation type="submission" date="2022-02" db="EMBL/GenBank/DDBJ databases">
        <authorList>
            <person name="Henning P.M."/>
            <person name="McCubbin A.G."/>
            <person name="Shore J.S."/>
        </authorList>
    </citation>
    <scope>NUCLEOTIDE SEQUENCE</scope>
    <source>
        <strain evidence="11">F60SS</strain>
        <tissue evidence="11">Leaves</tissue>
    </source>
</reference>
<name>A0A9Q0JFK9_9ROSI</name>
<dbReference type="InterPro" id="IPR006626">
    <property type="entry name" value="PbH1"/>
</dbReference>
<keyword evidence="5 9" id="KW-0378">Hydrolase</keyword>
<evidence type="ECO:0000313" key="12">
    <source>
        <dbReference type="Proteomes" id="UP001141552"/>
    </source>
</evidence>
<evidence type="ECO:0000256" key="10">
    <source>
        <dbReference type="SAM" id="SignalP"/>
    </source>
</evidence>
<comment type="caution">
    <text evidence="11">The sequence shown here is derived from an EMBL/GenBank/DDBJ whole genome shotgun (WGS) entry which is preliminary data.</text>
</comment>
<evidence type="ECO:0000256" key="9">
    <source>
        <dbReference type="RuleBase" id="RU361169"/>
    </source>
</evidence>
<dbReference type="PROSITE" id="PS00502">
    <property type="entry name" value="POLYGALACTURONASE"/>
    <property type="match status" value="2"/>
</dbReference>
<sequence length="710" mass="74474">MQDFLVIFFVFTIFSWNLSNGNAQTTFNLMKYGAKGDGKTDDTQVSGKIVAPNSIGAWGTCGDTWLSFSGIAGLTLDGTGSIDGQGSVLWGQQQCRPTALHFHDCNNMWMKGLSFINSPRAHIVINSCAGVSISNIKITAPDESPNTDGIDISRSTNVRILDSVIGTGDDCVAINGGSSNITVTNIACGPGHGISIGSLGDSGTDDSVEEVNVQYCNFTSTMNGARIKTVPGGTGYARKITYDHITFDGTSNPIIIDQHYCNGKVCAEKGKAVAVSDITFSNMKGTYSKEEAITLICDSSTGCNNVRMEQINLTPSTAGEKGNVTCSNVKGERISVTPPVPCLSAGCAAMQSCSVLTHSVLASLFEACDFLVIFFIFTIFSWNLCAGNAQTTFNVMKYGAKGDGKTDDTQVSGKIVAPNSIGAWGTCGDMWLSFNGIAGLTLDGTGSIDGRGSVLWGQKQCRPTAVHVNNCNNMRIKGLSFINSPRAHIVILGSAGVSVSGIKITAPDESPNTDGIDISRSTNVQILDSVIGTGDDCVAINGGSSNITVTNIACGPGHGISIGSLGDSGSDDSVEEVNVQYCNFTSTMNGARIKTVPGGTGYARKITYDHITFVATSNPIIIDQHYCNGQGKAVAVSDITFSNMRGTYSNDEAITLICDSSTGCNNVRMEQINLTPSKAGKKGTAVKCSNVKGERISVTPPVPCLSATKE</sequence>
<proteinExistence type="inferred from homology"/>
<feature type="signal peptide" evidence="10">
    <location>
        <begin position="1"/>
        <end position="23"/>
    </location>
</feature>
<feature type="active site" evidence="8">
    <location>
        <position position="192"/>
    </location>
</feature>
<dbReference type="GO" id="GO:0071555">
    <property type="term" value="P:cell wall organization"/>
    <property type="evidence" value="ECO:0007669"/>
    <property type="project" value="UniProtKB-KW"/>
</dbReference>
<dbReference type="AlphaFoldDB" id="A0A9Q0JFK9"/>
<comment type="subcellular location">
    <subcellularLocation>
        <location evidence="1">Secreted</location>
        <location evidence="1">Cell wall</location>
    </subcellularLocation>
</comment>
<evidence type="ECO:0000256" key="7">
    <source>
        <dbReference type="ARBA" id="ARBA00023316"/>
    </source>
</evidence>
<dbReference type="InterPro" id="IPR011050">
    <property type="entry name" value="Pectin_lyase_fold/virulence"/>
</dbReference>
<dbReference type="Pfam" id="PF00295">
    <property type="entry name" value="Glyco_hydro_28"/>
    <property type="match status" value="2"/>
</dbReference>
<dbReference type="OrthoDB" id="187139at2759"/>
<feature type="chain" id="PRO_5040108338" description="Polygalacturonase" evidence="10">
    <location>
        <begin position="24"/>
        <end position="710"/>
    </location>
</feature>
<evidence type="ECO:0000256" key="8">
    <source>
        <dbReference type="PROSITE-ProRule" id="PRU10052"/>
    </source>
</evidence>
<protein>
    <recommendedName>
        <fullName evidence="13">Polygalacturonase</fullName>
    </recommendedName>
</protein>
<keyword evidence="7" id="KW-0961">Cell wall biogenesis/degradation</keyword>